<proteinExistence type="predicted"/>
<organism evidence="1">
    <name type="scientific">Physcomitrium patens</name>
    <name type="common">Spreading-leaved earth moss</name>
    <name type="synonym">Physcomitrella patens</name>
    <dbReference type="NCBI Taxonomy" id="3218"/>
    <lineage>
        <taxon>Eukaryota</taxon>
        <taxon>Viridiplantae</taxon>
        <taxon>Streptophyta</taxon>
        <taxon>Embryophyta</taxon>
        <taxon>Bryophyta</taxon>
        <taxon>Bryophytina</taxon>
        <taxon>Bryopsida</taxon>
        <taxon>Funariidae</taxon>
        <taxon>Funariales</taxon>
        <taxon>Funariaceae</taxon>
        <taxon>Physcomitrium</taxon>
    </lineage>
</organism>
<evidence type="ECO:0000313" key="3">
    <source>
        <dbReference type="Proteomes" id="UP000006727"/>
    </source>
</evidence>
<dbReference type="EnsemblPlants" id="Pp3c16_20060V3.1">
    <property type="protein sequence ID" value="PAC:32983676.CDS.1"/>
    <property type="gene ID" value="Pp3c16_20060"/>
</dbReference>
<dbReference type="EMBL" id="ABEU02000016">
    <property type="protein sequence ID" value="PNR38149.1"/>
    <property type="molecule type" value="Genomic_DNA"/>
</dbReference>
<reference evidence="1 3" key="1">
    <citation type="journal article" date="2008" name="Science">
        <title>The Physcomitrella genome reveals evolutionary insights into the conquest of land by plants.</title>
        <authorList>
            <person name="Rensing S."/>
            <person name="Lang D."/>
            <person name="Zimmer A."/>
            <person name="Terry A."/>
            <person name="Salamov A."/>
            <person name="Shapiro H."/>
            <person name="Nishiyama T."/>
            <person name="Perroud P.-F."/>
            <person name="Lindquist E."/>
            <person name="Kamisugi Y."/>
            <person name="Tanahashi T."/>
            <person name="Sakakibara K."/>
            <person name="Fujita T."/>
            <person name="Oishi K."/>
            <person name="Shin-I T."/>
            <person name="Kuroki Y."/>
            <person name="Toyoda A."/>
            <person name="Suzuki Y."/>
            <person name="Hashimoto A."/>
            <person name="Yamaguchi K."/>
            <person name="Sugano A."/>
            <person name="Kohara Y."/>
            <person name="Fujiyama A."/>
            <person name="Anterola A."/>
            <person name="Aoki S."/>
            <person name="Ashton N."/>
            <person name="Barbazuk W.B."/>
            <person name="Barker E."/>
            <person name="Bennetzen J."/>
            <person name="Bezanilla M."/>
            <person name="Blankenship R."/>
            <person name="Cho S.H."/>
            <person name="Dutcher S."/>
            <person name="Estelle M."/>
            <person name="Fawcett J.A."/>
            <person name="Gundlach H."/>
            <person name="Hanada K."/>
            <person name="Heyl A."/>
            <person name="Hicks K.A."/>
            <person name="Hugh J."/>
            <person name="Lohr M."/>
            <person name="Mayer K."/>
            <person name="Melkozernov A."/>
            <person name="Murata T."/>
            <person name="Nelson D."/>
            <person name="Pils B."/>
            <person name="Prigge M."/>
            <person name="Reiss B."/>
            <person name="Renner T."/>
            <person name="Rombauts S."/>
            <person name="Rushton P."/>
            <person name="Sanderfoot A."/>
            <person name="Schween G."/>
            <person name="Shiu S.-H."/>
            <person name="Stueber K."/>
            <person name="Theodoulou F.L."/>
            <person name="Tu H."/>
            <person name="Van de Peer Y."/>
            <person name="Verrier P.J."/>
            <person name="Waters E."/>
            <person name="Wood A."/>
            <person name="Yang L."/>
            <person name="Cove D."/>
            <person name="Cuming A."/>
            <person name="Hasebe M."/>
            <person name="Lucas S."/>
            <person name="Mishler D.B."/>
            <person name="Reski R."/>
            <person name="Grigoriev I."/>
            <person name="Quatrano R.S."/>
            <person name="Boore J.L."/>
        </authorList>
    </citation>
    <scope>NUCLEOTIDE SEQUENCE [LARGE SCALE GENOMIC DNA]</scope>
    <source>
        <strain evidence="2 3">cv. Gransden 2004</strain>
    </source>
</reference>
<accession>A0A2K1J9F5</accession>
<keyword evidence="3" id="KW-1185">Reference proteome</keyword>
<reference evidence="2" key="3">
    <citation type="submission" date="2020-12" db="UniProtKB">
        <authorList>
            <consortium name="EnsemblPlants"/>
        </authorList>
    </citation>
    <scope>IDENTIFICATION</scope>
</reference>
<name>A0A2K1J9F5_PHYPA</name>
<dbReference type="Proteomes" id="UP000006727">
    <property type="component" value="Chromosome 16"/>
</dbReference>
<dbReference type="InParanoid" id="A0A2K1J9F5"/>
<dbReference type="Gramene" id="Pp3c16_20060V3.1">
    <property type="protein sequence ID" value="PAC:32983676.CDS.1"/>
    <property type="gene ID" value="Pp3c16_20060"/>
</dbReference>
<evidence type="ECO:0000313" key="1">
    <source>
        <dbReference type="EMBL" id="PNR38149.1"/>
    </source>
</evidence>
<gene>
    <name evidence="1" type="ORF">PHYPA_021260</name>
</gene>
<reference evidence="1 3" key="2">
    <citation type="journal article" date="2018" name="Plant J.">
        <title>The Physcomitrella patens chromosome-scale assembly reveals moss genome structure and evolution.</title>
        <authorList>
            <person name="Lang D."/>
            <person name="Ullrich K.K."/>
            <person name="Murat F."/>
            <person name="Fuchs J."/>
            <person name="Jenkins J."/>
            <person name="Haas F.B."/>
            <person name="Piednoel M."/>
            <person name="Gundlach H."/>
            <person name="Van Bel M."/>
            <person name="Meyberg R."/>
            <person name="Vives C."/>
            <person name="Morata J."/>
            <person name="Symeonidi A."/>
            <person name="Hiss M."/>
            <person name="Muchero W."/>
            <person name="Kamisugi Y."/>
            <person name="Saleh O."/>
            <person name="Blanc G."/>
            <person name="Decker E.L."/>
            <person name="van Gessel N."/>
            <person name="Grimwood J."/>
            <person name="Hayes R.D."/>
            <person name="Graham S.W."/>
            <person name="Gunter L.E."/>
            <person name="McDaniel S.F."/>
            <person name="Hoernstein S.N.W."/>
            <person name="Larsson A."/>
            <person name="Li F.W."/>
            <person name="Perroud P.F."/>
            <person name="Phillips J."/>
            <person name="Ranjan P."/>
            <person name="Rokshar D.S."/>
            <person name="Rothfels C.J."/>
            <person name="Schneider L."/>
            <person name="Shu S."/>
            <person name="Stevenson D.W."/>
            <person name="Thummler F."/>
            <person name="Tillich M."/>
            <person name="Villarreal Aguilar J.C."/>
            <person name="Widiez T."/>
            <person name="Wong G.K."/>
            <person name="Wymore A."/>
            <person name="Zhang Y."/>
            <person name="Zimmer A.D."/>
            <person name="Quatrano R.S."/>
            <person name="Mayer K.F.X."/>
            <person name="Goodstein D."/>
            <person name="Casacuberta J.M."/>
            <person name="Vandepoele K."/>
            <person name="Reski R."/>
            <person name="Cuming A.C."/>
            <person name="Tuskan G.A."/>
            <person name="Maumus F."/>
            <person name="Salse J."/>
            <person name="Schmutz J."/>
            <person name="Rensing S.A."/>
        </authorList>
    </citation>
    <scope>NUCLEOTIDE SEQUENCE [LARGE SCALE GENOMIC DNA]</scope>
    <source>
        <strain evidence="2 3">cv. Gransden 2004</strain>
    </source>
</reference>
<dbReference type="AlphaFoldDB" id="A0A2K1J9F5"/>
<evidence type="ECO:0000313" key="2">
    <source>
        <dbReference type="EnsemblPlants" id="PAC:32983676.CDS.1"/>
    </source>
</evidence>
<protein>
    <submittedName>
        <fullName evidence="1 2">Uncharacterized protein</fullName>
    </submittedName>
</protein>
<sequence>MWIVYKERFVLAWTKHICHLCNLVTSQVEEKHAVVKS</sequence>